<evidence type="ECO:0000313" key="7">
    <source>
        <dbReference type="EMBL" id="CAF4212609.1"/>
    </source>
</evidence>
<keyword evidence="4 5" id="KW-0472">Membrane</keyword>
<accession>A0A820C9X0</accession>
<dbReference type="Pfam" id="PF00664">
    <property type="entry name" value="ABC_membrane"/>
    <property type="match status" value="1"/>
</dbReference>
<reference evidence="7" key="1">
    <citation type="submission" date="2021-02" db="EMBL/GenBank/DDBJ databases">
        <authorList>
            <person name="Nowell W R."/>
        </authorList>
    </citation>
    <scope>NUCLEOTIDE SEQUENCE</scope>
</reference>
<dbReference type="AlphaFoldDB" id="A0A820C9X0"/>
<dbReference type="InterPro" id="IPR036640">
    <property type="entry name" value="ABC1_TM_sf"/>
</dbReference>
<feature type="non-terminal residue" evidence="7">
    <location>
        <position position="1"/>
    </location>
</feature>
<feature type="domain" description="ABC transmembrane type-1" evidence="6">
    <location>
        <begin position="1"/>
        <end position="83"/>
    </location>
</feature>
<keyword evidence="3 5" id="KW-1133">Transmembrane helix</keyword>
<evidence type="ECO:0000256" key="3">
    <source>
        <dbReference type="ARBA" id="ARBA00022989"/>
    </source>
</evidence>
<dbReference type="InterPro" id="IPR039421">
    <property type="entry name" value="Type_1_exporter"/>
</dbReference>
<comment type="caution">
    <text evidence="7">The sequence shown here is derived from an EMBL/GenBank/DDBJ whole genome shotgun (WGS) entry which is preliminary data.</text>
</comment>
<dbReference type="PANTHER" id="PTHR24222:SF76">
    <property type="entry name" value="MYCOBACTIN IMPORT ATP-BINDING_PERMEASE PROTEIN IRTB"/>
    <property type="match status" value="1"/>
</dbReference>
<dbReference type="InterPro" id="IPR011527">
    <property type="entry name" value="ABC1_TM_dom"/>
</dbReference>
<evidence type="ECO:0000313" key="8">
    <source>
        <dbReference type="Proteomes" id="UP000663836"/>
    </source>
</evidence>
<dbReference type="PROSITE" id="PS50929">
    <property type="entry name" value="ABC_TM1F"/>
    <property type="match status" value="1"/>
</dbReference>
<protein>
    <recommendedName>
        <fullName evidence="6">ABC transmembrane type-1 domain-containing protein</fullName>
    </recommendedName>
</protein>
<dbReference type="GO" id="GO:0005524">
    <property type="term" value="F:ATP binding"/>
    <property type="evidence" value="ECO:0007669"/>
    <property type="project" value="InterPro"/>
</dbReference>
<dbReference type="PANTHER" id="PTHR24222">
    <property type="entry name" value="ABC TRANSPORTER B FAMILY"/>
    <property type="match status" value="1"/>
</dbReference>
<gene>
    <name evidence="7" type="ORF">JBS370_LOCUS37065</name>
</gene>
<dbReference type="GO" id="GO:0140359">
    <property type="term" value="F:ABC-type transporter activity"/>
    <property type="evidence" value="ECO:0007669"/>
    <property type="project" value="InterPro"/>
</dbReference>
<dbReference type="Proteomes" id="UP000663836">
    <property type="component" value="Unassembled WGS sequence"/>
</dbReference>
<dbReference type="Gene3D" id="1.20.1560.10">
    <property type="entry name" value="ABC transporter type 1, transmembrane domain"/>
    <property type="match status" value="1"/>
</dbReference>
<organism evidence="7 8">
    <name type="scientific">Rotaria sordida</name>
    <dbReference type="NCBI Taxonomy" id="392033"/>
    <lineage>
        <taxon>Eukaryota</taxon>
        <taxon>Metazoa</taxon>
        <taxon>Spiralia</taxon>
        <taxon>Gnathifera</taxon>
        <taxon>Rotifera</taxon>
        <taxon>Eurotatoria</taxon>
        <taxon>Bdelloidea</taxon>
        <taxon>Philodinida</taxon>
        <taxon>Philodinidae</taxon>
        <taxon>Rotaria</taxon>
    </lineage>
</organism>
<evidence type="ECO:0000256" key="5">
    <source>
        <dbReference type="SAM" id="Phobius"/>
    </source>
</evidence>
<feature type="non-terminal residue" evidence="7">
    <location>
        <position position="98"/>
    </location>
</feature>
<dbReference type="GO" id="GO:0005886">
    <property type="term" value="C:plasma membrane"/>
    <property type="evidence" value="ECO:0007669"/>
    <property type="project" value="TreeGrafter"/>
</dbReference>
<evidence type="ECO:0000256" key="2">
    <source>
        <dbReference type="ARBA" id="ARBA00022692"/>
    </source>
</evidence>
<feature type="transmembrane region" description="Helical" evidence="5">
    <location>
        <begin position="54"/>
        <end position="72"/>
    </location>
</feature>
<evidence type="ECO:0000256" key="1">
    <source>
        <dbReference type="ARBA" id="ARBA00004141"/>
    </source>
</evidence>
<proteinExistence type="predicted"/>
<comment type="subcellular location">
    <subcellularLocation>
        <location evidence="1">Membrane</location>
        <topology evidence="1">Multi-pass membrane protein</topology>
    </subcellularLocation>
</comment>
<evidence type="ECO:0000256" key="4">
    <source>
        <dbReference type="ARBA" id="ARBA00023136"/>
    </source>
</evidence>
<evidence type="ECO:0000259" key="6">
    <source>
        <dbReference type="PROSITE" id="PS50929"/>
    </source>
</evidence>
<dbReference type="EMBL" id="CAJOBD010015973">
    <property type="protein sequence ID" value="CAF4212609.1"/>
    <property type="molecule type" value="Genomic_DNA"/>
</dbReference>
<dbReference type="SUPFAM" id="SSF90123">
    <property type="entry name" value="ABC transporter transmembrane region"/>
    <property type="match status" value="1"/>
</dbReference>
<name>A0A820C9X0_9BILA</name>
<sequence length="98" mass="11116">RTVLSYNGQEREEKRYEKHLDEAKRNGIKKGAINGVTLGLWYGAKLIRDERYNIGKVLTVFFSIIFGAFSLGQASPHFQAFTHARAAACVVWEVIDEL</sequence>
<keyword evidence="2 5" id="KW-0812">Transmembrane</keyword>